<gene>
    <name evidence="1" type="ORF">L1987_58161</name>
</gene>
<comment type="caution">
    <text evidence="1">The sequence shown here is derived from an EMBL/GenBank/DDBJ whole genome shotgun (WGS) entry which is preliminary data.</text>
</comment>
<sequence>MTLRGTTCPPLPHVWPVVSMQPFSVGISKPKVVTPADPVMSEGHLSGSSSLSQDSQTIQTPSPDAPQILHAKLGEQVDPLEFFSGKAEITEERCTGDAFFMTNPKEQEVCRDLSISLRKMSKW</sequence>
<dbReference type="EMBL" id="CM042036">
    <property type="protein sequence ID" value="KAI3745060.1"/>
    <property type="molecule type" value="Genomic_DNA"/>
</dbReference>
<name>A0ACB9DF61_9ASTR</name>
<evidence type="ECO:0000313" key="2">
    <source>
        <dbReference type="Proteomes" id="UP001056120"/>
    </source>
</evidence>
<keyword evidence="2" id="KW-1185">Reference proteome</keyword>
<proteinExistence type="predicted"/>
<evidence type="ECO:0000313" key="1">
    <source>
        <dbReference type="EMBL" id="KAI3745060.1"/>
    </source>
</evidence>
<dbReference type="Proteomes" id="UP001056120">
    <property type="component" value="Linkage Group LG19"/>
</dbReference>
<reference evidence="1 2" key="2">
    <citation type="journal article" date="2022" name="Mol. Ecol. Resour.">
        <title>The genomes of chicory, endive, great burdock and yacon provide insights into Asteraceae paleo-polyploidization history and plant inulin production.</title>
        <authorList>
            <person name="Fan W."/>
            <person name="Wang S."/>
            <person name="Wang H."/>
            <person name="Wang A."/>
            <person name="Jiang F."/>
            <person name="Liu H."/>
            <person name="Zhao H."/>
            <person name="Xu D."/>
            <person name="Zhang Y."/>
        </authorList>
    </citation>
    <scope>NUCLEOTIDE SEQUENCE [LARGE SCALE GENOMIC DNA]</scope>
    <source>
        <strain evidence="2">cv. Yunnan</strain>
        <tissue evidence="1">Leaves</tissue>
    </source>
</reference>
<accession>A0ACB9DF61</accession>
<reference evidence="2" key="1">
    <citation type="journal article" date="2022" name="Mol. Ecol. Resour.">
        <title>The genomes of chicory, endive, great burdock and yacon provide insights into Asteraceae palaeo-polyploidization history and plant inulin production.</title>
        <authorList>
            <person name="Fan W."/>
            <person name="Wang S."/>
            <person name="Wang H."/>
            <person name="Wang A."/>
            <person name="Jiang F."/>
            <person name="Liu H."/>
            <person name="Zhao H."/>
            <person name="Xu D."/>
            <person name="Zhang Y."/>
        </authorList>
    </citation>
    <scope>NUCLEOTIDE SEQUENCE [LARGE SCALE GENOMIC DNA]</scope>
    <source>
        <strain evidence="2">cv. Yunnan</strain>
    </source>
</reference>
<protein>
    <submittedName>
        <fullName evidence="1">Uncharacterized protein</fullName>
    </submittedName>
</protein>
<organism evidence="1 2">
    <name type="scientific">Smallanthus sonchifolius</name>
    <dbReference type="NCBI Taxonomy" id="185202"/>
    <lineage>
        <taxon>Eukaryota</taxon>
        <taxon>Viridiplantae</taxon>
        <taxon>Streptophyta</taxon>
        <taxon>Embryophyta</taxon>
        <taxon>Tracheophyta</taxon>
        <taxon>Spermatophyta</taxon>
        <taxon>Magnoliopsida</taxon>
        <taxon>eudicotyledons</taxon>
        <taxon>Gunneridae</taxon>
        <taxon>Pentapetalae</taxon>
        <taxon>asterids</taxon>
        <taxon>campanulids</taxon>
        <taxon>Asterales</taxon>
        <taxon>Asteraceae</taxon>
        <taxon>Asteroideae</taxon>
        <taxon>Heliantheae alliance</taxon>
        <taxon>Millerieae</taxon>
        <taxon>Smallanthus</taxon>
    </lineage>
</organism>